<evidence type="ECO:0000256" key="7">
    <source>
        <dbReference type="ARBA" id="ARBA00022967"/>
    </source>
</evidence>
<keyword evidence="7" id="KW-1278">Translocase</keyword>
<proteinExistence type="predicted"/>
<feature type="transmembrane region" description="Helical" evidence="8">
    <location>
        <begin position="115"/>
        <end position="136"/>
    </location>
</feature>
<feature type="transmembrane region" description="Helical" evidence="8">
    <location>
        <begin position="188"/>
        <end position="209"/>
    </location>
</feature>
<evidence type="ECO:0000256" key="5">
    <source>
        <dbReference type="ARBA" id="ARBA00022840"/>
    </source>
</evidence>
<dbReference type="PANTHER" id="PTHR45630:SF8">
    <property type="entry name" value="CATION-TRANSPORTING ATPASE"/>
    <property type="match status" value="1"/>
</dbReference>
<evidence type="ECO:0000256" key="2">
    <source>
        <dbReference type="ARBA" id="ARBA00022553"/>
    </source>
</evidence>
<dbReference type="PANTHER" id="PTHR45630">
    <property type="entry name" value="CATION-TRANSPORTING ATPASE-RELATED"/>
    <property type="match status" value="1"/>
</dbReference>
<dbReference type="GO" id="GO:0005524">
    <property type="term" value="F:ATP binding"/>
    <property type="evidence" value="ECO:0007669"/>
    <property type="project" value="UniProtKB-KW"/>
</dbReference>
<keyword evidence="5" id="KW-0067">ATP-binding</keyword>
<name>A0A915HIL3_ROMCU</name>
<dbReference type="GO" id="GO:0006874">
    <property type="term" value="P:intracellular calcium ion homeostasis"/>
    <property type="evidence" value="ECO:0007669"/>
    <property type="project" value="TreeGrafter"/>
</dbReference>
<evidence type="ECO:0000256" key="8">
    <source>
        <dbReference type="SAM" id="Phobius"/>
    </source>
</evidence>
<keyword evidence="3" id="KW-0479">Metal-binding</keyword>
<dbReference type="WBParaSite" id="nRc.2.0.1.t01483-RA">
    <property type="protein sequence ID" value="nRc.2.0.1.t01483-RA"/>
    <property type="gene ID" value="nRc.2.0.1.g01483"/>
</dbReference>
<dbReference type="OMA" id="NDICALQ"/>
<evidence type="ECO:0000313" key="10">
    <source>
        <dbReference type="WBParaSite" id="nRc.2.0.1.t01483-RA"/>
    </source>
</evidence>
<sequence length="300" mass="34278">AAHAGISLSEAEASIASPFTSKKADVACVPTLVAEGRCALVTSFGIFKYMVCYSLTQFLSVSLLYWIGTTLDDFQFLYIDLFLTTNLMVFFGFTAPCPRLSARSPPTRLLCYQSFFSIGLQMGLVFVVQIFVYNLVPLQPWFVPFVDPGDEKNNASYQGTALFIVSLYQYMSLMLVYSKSHPYRRTVLSNFLLTGSFLICILVSIWLSVDPPDVFQSLMSMQLSPLFKFRWFLVLLGIFDLLIALFLEDVFLDGFYDRSYRRDQKRKFDEQNLTSENYRTRPKYSQLSLSSGKHPSTFFQ</sequence>
<keyword evidence="8" id="KW-0812">Transmembrane</keyword>
<dbReference type="AlphaFoldDB" id="A0A915HIL3"/>
<feature type="transmembrane region" description="Helical" evidence="8">
    <location>
        <begin position="74"/>
        <end position="94"/>
    </location>
</feature>
<evidence type="ECO:0000256" key="4">
    <source>
        <dbReference type="ARBA" id="ARBA00022741"/>
    </source>
</evidence>
<evidence type="ECO:0000313" key="9">
    <source>
        <dbReference type="Proteomes" id="UP000887565"/>
    </source>
</evidence>
<dbReference type="GO" id="GO:0019829">
    <property type="term" value="F:ATPase-coupled monoatomic cation transmembrane transporter activity"/>
    <property type="evidence" value="ECO:0007669"/>
    <property type="project" value="TreeGrafter"/>
</dbReference>
<comment type="subcellular location">
    <subcellularLocation>
        <location evidence="1">Membrane</location>
        <topology evidence="1">Multi-pass membrane protein</topology>
    </subcellularLocation>
</comment>
<keyword evidence="9" id="KW-1185">Reference proteome</keyword>
<feature type="transmembrane region" description="Helical" evidence="8">
    <location>
        <begin position="156"/>
        <end position="176"/>
    </location>
</feature>
<reference evidence="10" key="1">
    <citation type="submission" date="2022-11" db="UniProtKB">
        <authorList>
            <consortium name="WormBaseParasite"/>
        </authorList>
    </citation>
    <scope>IDENTIFICATION</scope>
</reference>
<keyword evidence="4" id="KW-0547">Nucleotide-binding</keyword>
<accession>A0A915HIL3</accession>
<dbReference type="GO" id="GO:0046872">
    <property type="term" value="F:metal ion binding"/>
    <property type="evidence" value="ECO:0007669"/>
    <property type="project" value="UniProtKB-KW"/>
</dbReference>
<keyword evidence="8" id="KW-1133">Transmembrane helix</keyword>
<feature type="transmembrane region" description="Helical" evidence="8">
    <location>
        <begin position="46"/>
        <end position="68"/>
    </location>
</feature>
<dbReference type="Proteomes" id="UP000887565">
    <property type="component" value="Unplaced"/>
</dbReference>
<dbReference type="SUPFAM" id="SSF81665">
    <property type="entry name" value="Calcium ATPase, transmembrane domain M"/>
    <property type="match status" value="1"/>
</dbReference>
<dbReference type="GO" id="GO:0016020">
    <property type="term" value="C:membrane"/>
    <property type="evidence" value="ECO:0007669"/>
    <property type="project" value="UniProtKB-SubCell"/>
</dbReference>
<keyword evidence="8" id="KW-0472">Membrane</keyword>
<organism evidence="9 10">
    <name type="scientific">Romanomermis culicivorax</name>
    <name type="common">Nematode worm</name>
    <dbReference type="NCBI Taxonomy" id="13658"/>
    <lineage>
        <taxon>Eukaryota</taxon>
        <taxon>Metazoa</taxon>
        <taxon>Ecdysozoa</taxon>
        <taxon>Nematoda</taxon>
        <taxon>Enoplea</taxon>
        <taxon>Dorylaimia</taxon>
        <taxon>Mermithida</taxon>
        <taxon>Mermithoidea</taxon>
        <taxon>Mermithidae</taxon>
        <taxon>Romanomermis</taxon>
    </lineage>
</organism>
<dbReference type="InterPro" id="IPR006544">
    <property type="entry name" value="P-type_TPase_V"/>
</dbReference>
<dbReference type="GO" id="GO:0015203">
    <property type="term" value="F:polyamine transmembrane transporter activity"/>
    <property type="evidence" value="ECO:0007669"/>
    <property type="project" value="TreeGrafter"/>
</dbReference>
<evidence type="ECO:0000256" key="6">
    <source>
        <dbReference type="ARBA" id="ARBA00022842"/>
    </source>
</evidence>
<evidence type="ECO:0000256" key="3">
    <source>
        <dbReference type="ARBA" id="ARBA00022723"/>
    </source>
</evidence>
<dbReference type="GO" id="GO:0140358">
    <property type="term" value="F:P-type transmembrane transporter activity"/>
    <property type="evidence" value="ECO:0007669"/>
    <property type="project" value="InterPro"/>
</dbReference>
<feature type="transmembrane region" description="Helical" evidence="8">
    <location>
        <begin position="229"/>
        <end position="252"/>
    </location>
</feature>
<keyword evidence="2" id="KW-0597">Phosphoprotein</keyword>
<protein>
    <submittedName>
        <fullName evidence="10">Uncharacterized protein</fullName>
    </submittedName>
</protein>
<keyword evidence="6" id="KW-0460">Magnesium</keyword>
<evidence type="ECO:0000256" key="1">
    <source>
        <dbReference type="ARBA" id="ARBA00004141"/>
    </source>
</evidence>
<dbReference type="InterPro" id="IPR023298">
    <property type="entry name" value="ATPase_P-typ_TM_dom_sf"/>
</dbReference>